<name>A0ABQ5HA57_9ASTR</name>
<evidence type="ECO:0000313" key="1">
    <source>
        <dbReference type="EMBL" id="GJT84240.1"/>
    </source>
</evidence>
<sequence>MTNIQQGNENLEITLDQVIEDAHVTISTVAKKTKVPVTSSSHSSNLAAKFLNFADIPTTEAEIVSPMDVPVHHEVPSATNPQSALPDFSSVFQFNNRVSALEKEVSKLRKDDPLNTQVTALVDEHLESRLGATKDEFMNYLMASITARITEQVKI</sequence>
<gene>
    <name evidence="1" type="ORF">Tco_1058582</name>
</gene>
<protein>
    <submittedName>
        <fullName evidence="1">Uncharacterized protein</fullName>
    </submittedName>
</protein>
<dbReference type="Proteomes" id="UP001151760">
    <property type="component" value="Unassembled WGS sequence"/>
</dbReference>
<dbReference type="EMBL" id="BQNB010019339">
    <property type="protein sequence ID" value="GJT84240.1"/>
    <property type="molecule type" value="Genomic_DNA"/>
</dbReference>
<reference evidence="1" key="2">
    <citation type="submission" date="2022-01" db="EMBL/GenBank/DDBJ databases">
        <authorList>
            <person name="Yamashiro T."/>
            <person name="Shiraishi A."/>
            <person name="Satake H."/>
            <person name="Nakayama K."/>
        </authorList>
    </citation>
    <scope>NUCLEOTIDE SEQUENCE</scope>
</reference>
<proteinExistence type="predicted"/>
<accession>A0ABQ5HA57</accession>
<evidence type="ECO:0000313" key="2">
    <source>
        <dbReference type="Proteomes" id="UP001151760"/>
    </source>
</evidence>
<keyword evidence="2" id="KW-1185">Reference proteome</keyword>
<reference evidence="1" key="1">
    <citation type="journal article" date="2022" name="Int. J. Mol. Sci.">
        <title>Draft Genome of Tanacetum Coccineum: Genomic Comparison of Closely Related Tanacetum-Family Plants.</title>
        <authorList>
            <person name="Yamashiro T."/>
            <person name="Shiraishi A."/>
            <person name="Nakayama K."/>
            <person name="Satake H."/>
        </authorList>
    </citation>
    <scope>NUCLEOTIDE SEQUENCE</scope>
</reference>
<organism evidence="1 2">
    <name type="scientific">Tanacetum coccineum</name>
    <dbReference type="NCBI Taxonomy" id="301880"/>
    <lineage>
        <taxon>Eukaryota</taxon>
        <taxon>Viridiplantae</taxon>
        <taxon>Streptophyta</taxon>
        <taxon>Embryophyta</taxon>
        <taxon>Tracheophyta</taxon>
        <taxon>Spermatophyta</taxon>
        <taxon>Magnoliopsida</taxon>
        <taxon>eudicotyledons</taxon>
        <taxon>Gunneridae</taxon>
        <taxon>Pentapetalae</taxon>
        <taxon>asterids</taxon>
        <taxon>campanulids</taxon>
        <taxon>Asterales</taxon>
        <taxon>Asteraceae</taxon>
        <taxon>Asteroideae</taxon>
        <taxon>Anthemideae</taxon>
        <taxon>Anthemidinae</taxon>
        <taxon>Tanacetum</taxon>
    </lineage>
</organism>
<comment type="caution">
    <text evidence="1">The sequence shown here is derived from an EMBL/GenBank/DDBJ whole genome shotgun (WGS) entry which is preliminary data.</text>
</comment>